<organism evidence="2 3">
    <name type="scientific">Acrocarpospora pleiomorpha</name>
    <dbReference type="NCBI Taxonomy" id="90975"/>
    <lineage>
        <taxon>Bacteria</taxon>
        <taxon>Bacillati</taxon>
        <taxon>Actinomycetota</taxon>
        <taxon>Actinomycetes</taxon>
        <taxon>Streptosporangiales</taxon>
        <taxon>Streptosporangiaceae</taxon>
        <taxon>Acrocarpospora</taxon>
    </lineage>
</organism>
<dbReference type="RefSeq" id="WP_344316623.1">
    <property type="nucleotide sequence ID" value="NZ_BAAAHM010000010.1"/>
</dbReference>
<keyword evidence="1" id="KW-1133">Transmembrane helix</keyword>
<dbReference type="Proteomes" id="UP000377595">
    <property type="component" value="Unassembled WGS sequence"/>
</dbReference>
<proteinExistence type="predicted"/>
<sequence>MRAKSLESGELAVPKQLIEQMDNPAEQGVPFTRGDYILLLLVTLVVPLIALWTGTALW</sequence>
<evidence type="ECO:0000256" key="1">
    <source>
        <dbReference type="SAM" id="Phobius"/>
    </source>
</evidence>
<name>A0A5M3XDT6_9ACTN</name>
<evidence type="ECO:0000313" key="3">
    <source>
        <dbReference type="Proteomes" id="UP000377595"/>
    </source>
</evidence>
<comment type="caution">
    <text evidence="2">The sequence shown here is derived from an EMBL/GenBank/DDBJ whole genome shotgun (WGS) entry which is preliminary data.</text>
</comment>
<keyword evidence="1" id="KW-0812">Transmembrane</keyword>
<gene>
    <name evidence="2" type="ORF">Aple_012340</name>
</gene>
<dbReference type="AlphaFoldDB" id="A0A5M3XDT6"/>
<evidence type="ECO:0000313" key="2">
    <source>
        <dbReference type="EMBL" id="GES18339.1"/>
    </source>
</evidence>
<dbReference type="EMBL" id="BLAF01000007">
    <property type="protein sequence ID" value="GES18339.1"/>
    <property type="molecule type" value="Genomic_DNA"/>
</dbReference>
<protein>
    <submittedName>
        <fullName evidence="2">Uncharacterized protein</fullName>
    </submittedName>
</protein>
<reference evidence="2 3" key="1">
    <citation type="submission" date="2019-10" db="EMBL/GenBank/DDBJ databases">
        <title>Whole genome shotgun sequence of Acrocarpospora pleiomorpha NBRC 16267.</title>
        <authorList>
            <person name="Ichikawa N."/>
            <person name="Kimura A."/>
            <person name="Kitahashi Y."/>
            <person name="Komaki H."/>
            <person name="Oguchi A."/>
        </authorList>
    </citation>
    <scope>NUCLEOTIDE SEQUENCE [LARGE SCALE GENOMIC DNA]</scope>
    <source>
        <strain evidence="2 3">NBRC 16267</strain>
    </source>
</reference>
<keyword evidence="1" id="KW-0472">Membrane</keyword>
<feature type="transmembrane region" description="Helical" evidence="1">
    <location>
        <begin position="36"/>
        <end position="57"/>
    </location>
</feature>
<keyword evidence="3" id="KW-1185">Reference proteome</keyword>
<accession>A0A5M3XDT6</accession>